<gene>
    <name evidence="2" type="ORF">B0I00_1879</name>
</gene>
<organism evidence="2 3">
    <name type="scientific">Novosphingobium kunmingense</name>
    <dbReference type="NCBI Taxonomy" id="1211806"/>
    <lineage>
        <taxon>Bacteria</taxon>
        <taxon>Pseudomonadati</taxon>
        <taxon>Pseudomonadota</taxon>
        <taxon>Alphaproteobacteria</taxon>
        <taxon>Sphingomonadales</taxon>
        <taxon>Sphingomonadaceae</taxon>
        <taxon>Novosphingobium</taxon>
    </lineage>
</organism>
<evidence type="ECO:0000313" key="2">
    <source>
        <dbReference type="EMBL" id="PKB19640.1"/>
    </source>
</evidence>
<proteinExistence type="predicted"/>
<evidence type="ECO:0000313" key="3">
    <source>
        <dbReference type="Proteomes" id="UP000232587"/>
    </source>
</evidence>
<dbReference type="OrthoDB" id="7594382at2"/>
<dbReference type="Pfam" id="PF17338">
    <property type="entry name" value="GP88"/>
    <property type="match status" value="1"/>
</dbReference>
<dbReference type="Proteomes" id="UP000232587">
    <property type="component" value="Unassembled WGS sequence"/>
</dbReference>
<dbReference type="EMBL" id="PHUF01000003">
    <property type="protein sequence ID" value="PKB19640.1"/>
    <property type="molecule type" value="Genomic_DNA"/>
</dbReference>
<keyword evidence="3" id="KW-1185">Reference proteome</keyword>
<dbReference type="InterPro" id="IPR020290">
    <property type="entry name" value="Gp88"/>
</dbReference>
<sequence length="246" mass="27100">MKHDTSLRRFATAMPHGRGMVIGPLNQSFRAGNTIFPSRVFAPSEVRRVLKDGHQSRKIGRDVRKGPRRGWPIFTLTLEERASCPRSCAQWGACYGNNMQAAERIAHGPELIAALEDELFALARKHPAGFLVRLHVLGDFYSAEYAGFWNRMLASLPALHLFGFTAQDPASPIGRAVARLALDHGWARAAIRFSGAPHELHAARVIDPGDIDPDAVLCPAQTGATDCCATCALCWHSERSIAFRRH</sequence>
<feature type="domain" description="Gene product 88" evidence="1">
    <location>
        <begin position="74"/>
        <end position="222"/>
    </location>
</feature>
<name>A0A2N0HL22_9SPHN</name>
<reference evidence="2 3" key="1">
    <citation type="submission" date="2017-11" db="EMBL/GenBank/DDBJ databases">
        <title>Genomic Encyclopedia of Type Strains, Phase III (KMG-III): the genomes of soil and plant-associated and newly described type strains.</title>
        <authorList>
            <person name="Whitman W."/>
        </authorList>
    </citation>
    <scope>NUCLEOTIDE SEQUENCE [LARGE SCALE GENOMIC DNA]</scope>
    <source>
        <strain evidence="2 3">CGMCC 1.12274</strain>
    </source>
</reference>
<evidence type="ECO:0000259" key="1">
    <source>
        <dbReference type="Pfam" id="PF17338"/>
    </source>
</evidence>
<accession>A0A2N0HL22</accession>
<dbReference type="RefSeq" id="WP_100867086.1">
    <property type="nucleotide sequence ID" value="NZ_PHUF01000003.1"/>
</dbReference>
<protein>
    <recommendedName>
        <fullName evidence="1">Gene product 88 domain-containing protein</fullName>
    </recommendedName>
</protein>
<dbReference type="AlphaFoldDB" id="A0A2N0HL22"/>
<comment type="caution">
    <text evidence="2">The sequence shown here is derived from an EMBL/GenBank/DDBJ whole genome shotgun (WGS) entry which is preliminary data.</text>
</comment>